<sequence>TEARAFENSSLRHFRRTLDAQKTNPCQSPFTKLVMMASKKKC</sequence>
<accession>C1C3D1</accession>
<name>C1C3D1_DROME</name>
<dbReference type="AlphaFoldDB" id="C1C3D1"/>
<dbReference type="EMBL" id="BT081360">
    <property type="protein sequence ID" value="ACO34918.1"/>
    <property type="molecule type" value="mRNA"/>
</dbReference>
<reference evidence="1" key="1">
    <citation type="submission" date="2009-03" db="EMBL/GenBank/DDBJ databases">
        <authorList>
            <person name="Carlson J."/>
            <person name="Booth B."/>
            <person name="Frise E."/>
            <person name="Sandler J."/>
            <person name="Wan K."/>
            <person name="Yu C."/>
            <person name="Celniker S."/>
        </authorList>
    </citation>
    <scope>NUCLEOTIDE SEQUENCE</scope>
</reference>
<proteinExistence type="evidence at transcript level"/>
<organism evidence="1">
    <name type="scientific">Drosophila melanogaster</name>
    <name type="common">Fruit fly</name>
    <dbReference type="NCBI Taxonomy" id="7227"/>
    <lineage>
        <taxon>Eukaryota</taxon>
        <taxon>Metazoa</taxon>
        <taxon>Ecdysozoa</taxon>
        <taxon>Arthropoda</taxon>
        <taxon>Hexapoda</taxon>
        <taxon>Insecta</taxon>
        <taxon>Pterygota</taxon>
        <taxon>Neoptera</taxon>
        <taxon>Endopterygota</taxon>
        <taxon>Diptera</taxon>
        <taxon>Brachycera</taxon>
        <taxon>Muscomorpha</taxon>
        <taxon>Ephydroidea</taxon>
        <taxon>Drosophilidae</taxon>
        <taxon>Drosophila</taxon>
        <taxon>Sophophora</taxon>
    </lineage>
</organism>
<protein>
    <submittedName>
        <fullName evidence="1">MIP07488p</fullName>
    </submittedName>
</protein>
<feature type="non-terminal residue" evidence="1">
    <location>
        <position position="1"/>
    </location>
</feature>
<evidence type="ECO:0000313" key="1">
    <source>
        <dbReference type="EMBL" id="ACO34918.1"/>
    </source>
</evidence>